<evidence type="ECO:0000256" key="13">
    <source>
        <dbReference type="ARBA" id="ARBA00047594"/>
    </source>
</evidence>
<keyword evidence="16" id="KW-1185">Reference proteome</keyword>
<dbReference type="Pfam" id="PF02673">
    <property type="entry name" value="BacA"/>
    <property type="match status" value="1"/>
</dbReference>
<dbReference type="EMBL" id="VJON01000017">
    <property type="protein sequence ID" value="TSE34554.1"/>
    <property type="molecule type" value="Genomic_DNA"/>
</dbReference>
<dbReference type="Proteomes" id="UP000318294">
    <property type="component" value="Unassembled WGS sequence"/>
</dbReference>
<comment type="similarity">
    <text evidence="2 14">Belongs to the UppP family.</text>
</comment>
<keyword evidence="6 14" id="KW-0812">Transmembrane</keyword>
<feature type="transmembrane region" description="Helical" evidence="14">
    <location>
        <begin position="108"/>
        <end position="129"/>
    </location>
</feature>
<dbReference type="GO" id="GO:0071555">
    <property type="term" value="P:cell wall organization"/>
    <property type="evidence" value="ECO:0007669"/>
    <property type="project" value="UniProtKB-KW"/>
</dbReference>
<accession>A0A554XFF6</accession>
<feature type="transmembrane region" description="Helical" evidence="14">
    <location>
        <begin position="83"/>
        <end position="102"/>
    </location>
</feature>
<evidence type="ECO:0000256" key="7">
    <source>
        <dbReference type="ARBA" id="ARBA00022801"/>
    </source>
</evidence>
<proteinExistence type="inferred from homology"/>
<reference evidence="15 16" key="1">
    <citation type="submission" date="2019-07" db="EMBL/GenBank/DDBJ databases">
        <title>Tepidimonas charontis SPSP-6 draft genome.</title>
        <authorList>
            <person name="Da Costa M.S."/>
            <person name="Froufe H.J.C."/>
            <person name="Egas C."/>
            <person name="Albuquerque L."/>
        </authorList>
    </citation>
    <scope>NUCLEOTIDE SEQUENCE [LARGE SCALE GENOMIC DNA]</scope>
    <source>
        <strain evidence="15 16">SPSP-6</strain>
    </source>
</reference>
<dbReference type="AlphaFoldDB" id="A0A554XFF6"/>
<dbReference type="NCBIfam" id="NF001390">
    <property type="entry name" value="PRK00281.1-4"/>
    <property type="match status" value="1"/>
</dbReference>
<evidence type="ECO:0000256" key="3">
    <source>
        <dbReference type="ARBA" id="ARBA00012374"/>
    </source>
</evidence>
<dbReference type="GO" id="GO:0005886">
    <property type="term" value="C:plasma membrane"/>
    <property type="evidence" value="ECO:0007669"/>
    <property type="project" value="UniProtKB-SubCell"/>
</dbReference>
<evidence type="ECO:0000256" key="10">
    <source>
        <dbReference type="ARBA" id="ARBA00023251"/>
    </source>
</evidence>
<dbReference type="PANTHER" id="PTHR30622">
    <property type="entry name" value="UNDECAPRENYL-DIPHOSPHATASE"/>
    <property type="match status" value="1"/>
</dbReference>
<keyword evidence="5 14" id="KW-1003">Cell membrane</keyword>
<dbReference type="PANTHER" id="PTHR30622:SF3">
    <property type="entry name" value="UNDECAPRENYL-DIPHOSPHATASE"/>
    <property type="match status" value="1"/>
</dbReference>
<feature type="transmembrane region" description="Helical" evidence="14">
    <location>
        <begin position="46"/>
        <end position="63"/>
    </location>
</feature>
<dbReference type="OrthoDB" id="9808289at2"/>
<keyword evidence="8 14" id="KW-1133">Transmembrane helix</keyword>
<evidence type="ECO:0000256" key="6">
    <source>
        <dbReference type="ARBA" id="ARBA00022692"/>
    </source>
</evidence>
<dbReference type="GO" id="GO:0050380">
    <property type="term" value="F:undecaprenyl-diphosphatase activity"/>
    <property type="evidence" value="ECO:0007669"/>
    <property type="project" value="UniProtKB-UniRule"/>
</dbReference>
<keyword evidence="7 14" id="KW-0378">Hydrolase</keyword>
<sequence length="276" mass="29845">MDLALLLKAALMGLVEGLTEFLPISSTGHLILTAALLNLPDERTKVFEVVIQTGAILAIVGLYGQRLLATLRGLPRERTAQRFAAHVLLGFFPAALAGFLFIGPIKAWLFNAWVVAAGFIAGGLAMLWVEHRYARAAPARLDDVDALRWTHALGVGLIQCLALVPGVSRSGATIIGGMALGLSRRVATEFSFFLAIPMLFGAAAYDLVKHRALLSSADVPFFAVGLGVSFVAAWVSVKWLLRYVASHTFVPFAWYRIAFGALVLLTGWMGWVQWTP</sequence>
<dbReference type="InterPro" id="IPR003824">
    <property type="entry name" value="UppP"/>
</dbReference>
<keyword evidence="14" id="KW-0133">Cell shape</keyword>
<evidence type="ECO:0000256" key="4">
    <source>
        <dbReference type="ARBA" id="ARBA00021581"/>
    </source>
</evidence>
<keyword evidence="9 14" id="KW-0472">Membrane</keyword>
<dbReference type="HAMAP" id="MF_01006">
    <property type="entry name" value="Undec_diphosphatase"/>
    <property type="match status" value="1"/>
</dbReference>
<keyword evidence="14" id="KW-0573">Peptidoglycan synthesis</keyword>
<dbReference type="NCBIfam" id="NF001389">
    <property type="entry name" value="PRK00281.1-2"/>
    <property type="match status" value="1"/>
</dbReference>
<evidence type="ECO:0000256" key="2">
    <source>
        <dbReference type="ARBA" id="ARBA00010621"/>
    </source>
</evidence>
<evidence type="ECO:0000313" key="16">
    <source>
        <dbReference type="Proteomes" id="UP000318294"/>
    </source>
</evidence>
<keyword evidence="14" id="KW-0961">Cell wall biogenesis/degradation</keyword>
<evidence type="ECO:0000256" key="8">
    <source>
        <dbReference type="ARBA" id="ARBA00022989"/>
    </source>
</evidence>
<feature type="transmembrane region" description="Helical" evidence="14">
    <location>
        <begin position="220"/>
        <end position="241"/>
    </location>
</feature>
<dbReference type="GO" id="GO:0009252">
    <property type="term" value="P:peptidoglycan biosynthetic process"/>
    <property type="evidence" value="ECO:0007669"/>
    <property type="project" value="UniProtKB-KW"/>
</dbReference>
<comment type="miscellaneous">
    <text evidence="14">Bacitracin is thought to be involved in the inhibition of peptidoglycan synthesis by sequestering undecaprenyl diphosphate, thereby reducing the pool of lipid carrier available.</text>
</comment>
<organism evidence="15 16">
    <name type="scientific">Tepidimonas charontis</name>
    <dbReference type="NCBI Taxonomy" id="2267262"/>
    <lineage>
        <taxon>Bacteria</taxon>
        <taxon>Pseudomonadati</taxon>
        <taxon>Pseudomonadota</taxon>
        <taxon>Betaproteobacteria</taxon>
        <taxon>Burkholderiales</taxon>
        <taxon>Tepidimonas</taxon>
    </lineage>
</organism>
<evidence type="ECO:0000256" key="5">
    <source>
        <dbReference type="ARBA" id="ARBA00022475"/>
    </source>
</evidence>
<feature type="transmembrane region" description="Helical" evidence="14">
    <location>
        <begin position="187"/>
        <end position="208"/>
    </location>
</feature>
<dbReference type="NCBIfam" id="TIGR00753">
    <property type="entry name" value="undec_PP_bacA"/>
    <property type="match status" value="1"/>
</dbReference>
<comment type="caution">
    <text evidence="15">The sequence shown here is derived from an EMBL/GenBank/DDBJ whole genome shotgun (WGS) entry which is preliminary data.</text>
</comment>
<name>A0A554XFF6_9BURK</name>
<dbReference type="GO" id="GO:0008360">
    <property type="term" value="P:regulation of cell shape"/>
    <property type="evidence" value="ECO:0007669"/>
    <property type="project" value="UniProtKB-KW"/>
</dbReference>
<evidence type="ECO:0000313" key="15">
    <source>
        <dbReference type="EMBL" id="TSE34554.1"/>
    </source>
</evidence>
<dbReference type="EC" id="3.6.1.27" evidence="3 14"/>
<dbReference type="GO" id="GO:0046677">
    <property type="term" value="P:response to antibiotic"/>
    <property type="evidence" value="ECO:0007669"/>
    <property type="project" value="UniProtKB-UniRule"/>
</dbReference>
<evidence type="ECO:0000256" key="9">
    <source>
        <dbReference type="ARBA" id="ARBA00023136"/>
    </source>
</evidence>
<dbReference type="RefSeq" id="WP_144328281.1">
    <property type="nucleotide sequence ID" value="NZ_VJON01000017.1"/>
</dbReference>
<keyword evidence="10 14" id="KW-0046">Antibiotic resistance</keyword>
<feature type="transmembrane region" description="Helical" evidence="14">
    <location>
        <begin position="149"/>
        <end position="167"/>
    </location>
</feature>
<gene>
    <name evidence="14 15" type="primary">uppP</name>
    <name evidence="15" type="ORF">Tchar_01324</name>
</gene>
<feature type="transmembrane region" description="Helical" evidence="14">
    <location>
        <begin position="253"/>
        <end position="272"/>
    </location>
</feature>
<protein>
    <recommendedName>
        <fullName evidence="4 14">Undecaprenyl-diphosphatase</fullName>
        <ecNumber evidence="3 14">3.6.1.27</ecNumber>
    </recommendedName>
    <alternativeName>
        <fullName evidence="12 14">Bacitracin resistance protein</fullName>
    </alternativeName>
    <alternativeName>
        <fullName evidence="11 14">Undecaprenyl pyrophosphate phosphatase</fullName>
    </alternativeName>
</protein>
<comment type="catalytic activity">
    <reaction evidence="13 14">
        <text>di-trans,octa-cis-undecaprenyl diphosphate + H2O = di-trans,octa-cis-undecaprenyl phosphate + phosphate + H(+)</text>
        <dbReference type="Rhea" id="RHEA:28094"/>
        <dbReference type="ChEBI" id="CHEBI:15377"/>
        <dbReference type="ChEBI" id="CHEBI:15378"/>
        <dbReference type="ChEBI" id="CHEBI:43474"/>
        <dbReference type="ChEBI" id="CHEBI:58405"/>
        <dbReference type="ChEBI" id="CHEBI:60392"/>
        <dbReference type="EC" id="3.6.1.27"/>
    </reaction>
</comment>
<evidence type="ECO:0000256" key="12">
    <source>
        <dbReference type="ARBA" id="ARBA00032932"/>
    </source>
</evidence>
<comment type="function">
    <text evidence="14">Catalyzes the dephosphorylation of undecaprenyl diphosphate (UPP). Confers resistance to bacitracin.</text>
</comment>
<evidence type="ECO:0000256" key="1">
    <source>
        <dbReference type="ARBA" id="ARBA00004651"/>
    </source>
</evidence>
<evidence type="ECO:0000256" key="11">
    <source>
        <dbReference type="ARBA" id="ARBA00032707"/>
    </source>
</evidence>
<comment type="subcellular location">
    <subcellularLocation>
        <location evidence="1 14">Cell membrane</location>
        <topology evidence="1 14">Multi-pass membrane protein</topology>
    </subcellularLocation>
</comment>
<evidence type="ECO:0000256" key="14">
    <source>
        <dbReference type="HAMAP-Rule" id="MF_01006"/>
    </source>
</evidence>